<gene>
    <name evidence="1" type="ORF">QLQ22_14345</name>
</gene>
<evidence type="ECO:0000313" key="1">
    <source>
        <dbReference type="EMBL" id="WHZ55896.1"/>
    </source>
</evidence>
<reference evidence="2" key="1">
    <citation type="journal article" date="2025" name="Aquaculture">
        <title>Assessment of the bioflocculant production and safety properties of Metabacillus hrfriensis sp. nov. based on phenotypic and whole-genome sequencing analysis.</title>
        <authorList>
            <person name="Zhang R."/>
            <person name="Zhao Z."/>
            <person name="Luo L."/>
            <person name="Wang S."/>
            <person name="Guo K."/>
            <person name="Xu W."/>
        </authorList>
    </citation>
    <scope>NUCLEOTIDE SEQUENCE [LARGE SCALE GENOMIC DNA]</scope>
    <source>
        <strain evidence="2">CT-WN-B3</strain>
    </source>
</reference>
<name>A0ACD4R603_9BACI</name>
<organism evidence="1 2">
    <name type="scientific">Metabacillus hrfriensis</name>
    <dbReference type="NCBI Taxonomy" id="3048891"/>
    <lineage>
        <taxon>Bacteria</taxon>
        <taxon>Bacillati</taxon>
        <taxon>Bacillota</taxon>
        <taxon>Bacilli</taxon>
        <taxon>Bacillales</taxon>
        <taxon>Bacillaceae</taxon>
        <taxon>Metabacillus</taxon>
    </lineage>
</organism>
<evidence type="ECO:0000313" key="2">
    <source>
        <dbReference type="Proteomes" id="UP001226091"/>
    </source>
</evidence>
<proteinExistence type="predicted"/>
<dbReference type="Proteomes" id="UP001226091">
    <property type="component" value="Chromosome"/>
</dbReference>
<sequence length="238" mass="27710">MYEYFQHDPKVENFRLFSADHIWTLVLILFLTFLLFIFKKKVKLMRQPVRIALAVILFLSMFVHQVWLIAEGAWTPQSSLPLHLSDFTVILAIIMLIAKSSRLFQFLYYAGIASSIQAVLTPNLGQYSFPHFQYIVFFLSHGGVIIACLFMILAYHFLPTWRSLWASVLIVNVYAGGIYLLNKRIGSNYLYIMKKPENASLLDFLGAWPRYLLWMEVFMIASFLILYGCIKLKQLRSD</sequence>
<accession>A0ACD4R603</accession>
<dbReference type="EMBL" id="CP126116">
    <property type="protein sequence ID" value="WHZ55896.1"/>
    <property type="molecule type" value="Genomic_DNA"/>
</dbReference>
<protein>
    <submittedName>
        <fullName evidence="1">TIGR02206 family membrane protein</fullName>
    </submittedName>
</protein>
<keyword evidence="2" id="KW-1185">Reference proteome</keyword>